<comment type="caution">
    <text evidence="1">The sequence shown here is derived from an EMBL/GenBank/DDBJ whole genome shotgun (WGS) entry which is preliminary data.</text>
</comment>
<gene>
    <name evidence="1" type="ORF">S03H2_11840</name>
</gene>
<dbReference type="EMBL" id="BARU01006027">
    <property type="protein sequence ID" value="GAH44371.1"/>
    <property type="molecule type" value="Genomic_DNA"/>
</dbReference>
<proteinExistence type="predicted"/>
<accession>X1FFF5</accession>
<protein>
    <submittedName>
        <fullName evidence="1">Uncharacterized protein</fullName>
    </submittedName>
</protein>
<reference evidence="1" key="1">
    <citation type="journal article" date="2014" name="Front. Microbiol.">
        <title>High frequency of phylogenetically diverse reductive dehalogenase-homologous genes in deep subseafloor sedimentary metagenomes.</title>
        <authorList>
            <person name="Kawai M."/>
            <person name="Futagami T."/>
            <person name="Toyoda A."/>
            <person name="Takaki Y."/>
            <person name="Nishi S."/>
            <person name="Hori S."/>
            <person name="Arai W."/>
            <person name="Tsubouchi T."/>
            <person name="Morono Y."/>
            <person name="Uchiyama I."/>
            <person name="Ito T."/>
            <person name="Fujiyama A."/>
            <person name="Inagaki F."/>
            <person name="Takami H."/>
        </authorList>
    </citation>
    <scope>NUCLEOTIDE SEQUENCE</scope>
    <source>
        <strain evidence="1">Expedition CK06-06</strain>
    </source>
</reference>
<name>X1FFF5_9ZZZZ</name>
<organism evidence="1">
    <name type="scientific">marine sediment metagenome</name>
    <dbReference type="NCBI Taxonomy" id="412755"/>
    <lineage>
        <taxon>unclassified sequences</taxon>
        <taxon>metagenomes</taxon>
        <taxon>ecological metagenomes</taxon>
    </lineage>
</organism>
<evidence type="ECO:0000313" key="1">
    <source>
        <dbReference type="EMBL" id="GAH44371.1"/>
    </source>
</evidence>
<dbReference type="AlphaFoldDB" id="X1FFF5"/>
<sequence length="220" mass="24558">MGKLKNREPEVCAYRHCANEFRPKREAQRFCSPRCREAASRKGNLRTKKLILKDSTGLQKHLKISKQKQQVACPEIEFSKKEPLRFEQVNEVTWKLTDGTHTDVPASHGQWGGSRTTKAVAWIMAVGSKQWVARCGDMASDPLPLAQAKTAAQRMVSSGLHDYRVTDFGAPDLNNLAVQCQEAIDQTNTVRATNSVEVLSTSDIDPELVRDIVKIERGGL</sequence>